<accession>A0A6A5ZNG2</accession>
<dbReference type="OrthoDB" id="3797327at2759"/>
<proteinExistence type="predicted"/>
<evidence type="ECO:0000256" key="1">
    <source>
        <dbReference type="SAM" id="MobiDB-lite"/>
    </source>
</evidence>
<dbReference type="AlphaFoldDB" id="A0A6A5ZNG2"/>
<organism evidence="2 3">
    <name type="scientific">Lophiotrema nucula</name>
    <dbReference type="NCBI Taxonomy" id="690887"/>
    <lineage>
        <taxon>Eukaryota</taxon>
        <taxon>Fungi</taxon>
        <taxon>Dikarya</taxon>
        <taxon>Ascomycota</taxon>
        <taxon>Pezizomycotina</taxon>
        <taxon>Dothideomycetes</taxon>
        <taxon>Pleosporomycetidae</taxon>
        <taxon>Pleosporales</taxon>
        <taxon>Lophiotremataceae</taxon>
        <taxon>Lophiotrema</taxon>
    </lineage>
</organism>
<evidence type="ECO:0000313" key="2">
    <source>
        <dbReference type="EMBL" id="KAF2120736.1"/>
    </source>
</evidence>
<protein>
    <submittedName>
        <fullName evidence="2">Uncharacterized protein</fullName>
    </submittedName>
</protein>
<gene>
    <name evidence="2" type="ORF">BDV96DRAFT_595157</name>
</gene>
<feature type="compositionally biased region" description="Low complexity" evidence="1">
    <location>
        <begin position="176"/>
        <end position="206"/>
    </location>
</feature>
<dbReference type="EMBL" id="ML977313">
    <property type="protein sequence ID" value="KAF2120736.1"/>
    <property type="molecule type" value="Genomic_DNA"/>
</dbReference>
<evidence type="ECO:0000313" key="3">
    <source>
        <dbReference type="Proteomes" id="UP000799770"/>
    </source>
</evidence>
<sequence>MDKARRPGSKYSLHLVGLPCREAVDLPARLSYHCWSDTNGLPNRASAPSPAPRQPPLVVNAHAQTIRTTTAPPSPFSDNAAQLISLYIPTSVESLFYSVYTSVESTTGDPASVIESAFTAITPPSWLDAVPTEYQSNIEALESAIESLRVAATGGVGATVAPASTVASASIESSATTSASSSGVTSESSSGTTSASESLTTSEEATPAGTMATPSFDWGDATASSSGFAQPTKVPMAAAGVLGVIGVVLAL</sequence>
<name>A0A6A5ZNG2_9PLEO</name>
<feature type="region of interest" description="Disordered" evidence="1">
    <location>
        <begin position="176"/>
        <end position="217"/>
    </location>
</feature>
<dbReference type="Proteomes" id="UP000799770">
    <property type="component" value="Unassembled WGS sequence"/>
</dbReference>
<reference evidence="2" key="1">
    <citation type="journal article" date="2020" name="Stud. Mycol.">
        <title>101 Dothideomycetes genomes: a test case for predicting lifestyles and emergence of pathogens.</title>
        <authorList>
            <person name="Haridas S."/>
            <person name="Albert R."/>
            <person name="Binder M."/>
            <person name="Bloem J."/>
            <person name="Labutti K."/>
            <person name="Salamov A."/>
            <person name="Andreopoulos B."/>
            <person name="Baker S."/>
            <person name="Barry K."/>
            <person name="Bills G."/>
            <person name="Bluhm B."/>
            <person name="Cannon C."/>
            <person name="Castanera R."/>
            <person name="Culley D."/>
            <person name="Daum C."/>
            <person name="Ezra D."/>
            <person name="Gonzalez J."/>
            <person name="Henrissat B."/>
            <person name="Kuo A."/>
            <person name="Liang C."/>
            <person name="Lipzen A."/>
            <person name="Lutzoni F."/>
            <person name="Magnuson J."/>
            <person name="Mondo S."/>
            <person name="Nolan M."/>
            <person name="Ohm R."/>
            <person name="Pangilinan J."/>
            <person name="Park H.-J."/>
            <person name="Ramirez L."/>
            <person name="Alfaro M."/>
            <person name="Sun H."/>
            <person name="Tritt A."/>
            <person name="Yoshinaga Y."/>
            <person name="Zwiers L.-H."/>
            <person name="Turgeon B."/>
            <person name="Goodwin S."/>
            <person name="Spatafora J."/>
            <person name="Crous P."/>
            <person name="Grigoriev I."/>
        </authorList>
    </citation>
    <scope>NUCLEOTIDE SEQUENCE</scope>
    <source>
        <strain evidence="2">CBS 627.86</strain>
    </source>
</reference>
<keyword evidence="3" id="KW-1185">Reference proteome</keyword>